<dbReference type="InterPro" id="IPR001394">
    <property type="entry name" value="Peptidase_C19_UCH"/>
</dbReference>
<comment type="catalytic activity">
    <reaction evidence="1 2">
        <text>Thiol-dependent hydrolysis of ester, thioester, amide, peptide and isopeptide bonds formed by the C-terminal Gly of ubiquitin (a 76-residue protein attached to proteins as an intracellular targeting signal).</text>
        <dbReference type="EC" id="3.4.19.12"/>
    </reaction>
</comment>
<dbReference type="InterPro" id="IPR028889">
    <property type="entry name" value="USP"/>
</dbReference>
<comment type="similarity">
    <text evidence="2">Belongs to the peptidase C19 family.</text>
</comment>
<feature type="region of interest" description="Disordered" evidence="3">
    <location>
        <begin position="434"/>
        <end position="460"/>
    </location>
</feature>
<feature type="compositionally biased region" description="Low complexity" evidence="3">
    <location>
        <begin position="317"/>
        <end position="331"/>
    </location>
</feature>
<keyword evidence="2" id="KW-0645">Protease</keyword>
<dbReference type="SUPFAM" id="SSF54001">
    <property type="entry name" value="Cysteine proteinases"/>
    <property type="match status" value="1"/>
</dbReference>
<feature type="compositionally biased region" description="Polar residues" evidence="3">
    <location>
        <begin position="36"/>
        <end position="53"/>
    </location>
</feature>
<dbReference type="RefSeq" id="XP_026483486.1">
    <property type="nucleotide sequence ID" value="XM_026627701.1"/>
</dbReference>
<evidence type="ECO:0000313" key="5">
    <source>
        <dbReference type="Proteomes" id="UP001652626"/>
    </source>
</evidence>
<feature type="compositionally biased region" description="Basic and acidic residues" evidence="3">
    <location>
        <begin position="442"/>
        <end position="460"/>
    </location>
</feature>
<dbReference type="PANTHER" id="PTHR21646">
    <property type="entry name" value="UBIQUITIN CARBOXYL-TERMINAL HYDROLASE"/>
    <property type="match status" value="1"/>
</dbReference>
<dbReference type="FunFam" id="3.90.70.10:FF:000083">
    <property type="entry name" value="Uncharacterized protein, isoform B"/>
    <property type="match status" value="1"/>
</dbReference>
<feature type="region of interest" description="Disordered" evidence="3">
    <location>
        <begin position="308"/>
        <end position="333"/>
    </location>
</feature>
<feature type="compositionally biased region" description="Polar residues" evidence="3">
    <location>
        <begin position="79"/>
        <end position="94"/>
    </location>
</feature>
<feature type="compositionally biased region" description="Basic and acidic residues" evidence="3">
    <location>
        <begin position="54"/>
        <end position="74"/>
    </location>
</feature>
<dbReference type="Gene3D" id="3.90.70.10">
    <property type="entry name" value="Cysteine proteinases"/>
    <property type="match status" value="1"/>
</dbReference>
<dbReference type="CDD" id="cd02674">
    <property type="entry name" value="Peptidase_C19R"/>
    <property type="match status" value="1"/>
</dbReference>
<dbReference type="OrthoDB" id="265306at2759"/>
<dbReference type="Proteomes" id="UP001652626">
    <property type="component" value="Chromosome 30"/>
</dbReference>
<dbReference type="GeneID" id="113391663"/>
<dbReference type="InterPro" id="IPR038765">
    <property type="entry name" value="Papain-like_cys_pep_sf"/>
</dbReference>
<keyword evidence="5" id="KW-1185">Reference proteome</keyword>
<feature type="compositionally biased region" description="Basic and acidic residues" evidence="3">
    <location>
        <begin position="202"/>
        <end position="211"/>
    </location>
</feature>
<gene>
    <name evidence="6 7" type="primary">LOC113391663</name>
</gene>
<feature type="compositionally biased region" description="Low complexity" evidence="3">
    <location>
        <begin position="12"/>
        <end position="29"/>
    </location>
</feature>
<evidence type="ECO:0000256" key="3">
    <source>
        <dbReference type="SAM" id="MobiDB-lite"/>
    </source>
</evidence>
<dbReference type="PROSITE" id="PS00972">
    <property type="entry name" value="USP_1"/>
    <property type="match status" value="1"/>
</dbReference>
<feature type="compositionally biased region" description="Polar residues" evidence="3">
    <location>
        <begin position="212"/>
        <end position="237"/>
    </location>
</feature>
<dbReference type="GO" id="GO:0016579">
    <property type="term" value="P:protein deubiquitination"/>
    <property type="evidence" value="ECO:0007669"/>
    <property type="project" value="InterPro"/>
</dbReference>
<feature type="compositionally biased region" description="Basic and acidic residues" evidence="3">
    <location>
        <begin position="566"/>
        <end position="581"/>
    </location>
</feature>
<dbReference type="PROSITE" id="PS00973">
    <property type="entry name" value="USP_2"/>
    <property type="match status" value="1"/>
</dbReference>
<dbReference type="AlphaFoldDB" id="A0A8B8HJB9"/>
<dbReference type="RefSeq" id="XP_026483485.1">
    <property type="nucleotide sequence ID" value="XM_026627700.1"/>
</dbReference>
<proteinExistence type="inferred from homology"/>
<sequence>MPVVSPSRYTPTSSTLTGSYRSTLTSSSSIDKPYYRSSSGTYVTSTLRSSYGDRTTEYRSRFSDVDGKRERKTSLVEYSRSSRAPSVTDSDSGISSRYRSERSESRSRDVSTTRSESSRTSDLNRGKRNIISTAALAMSTAELYNKYSPANYVPLTQRIQQQSQNNYGEISRSKSISNDIGRPPASDCRSRKPRNSAATISEKPESRRYKDSSPTTSYSKRNSMSNGIKDSNGNEVPTVSEIRKRFDPKMTVTKLPANDTRYSCKTMEHYLNQLKECENGSTGYTKINSKDDQPVPVHLPYAEKNGVTHRWDVGSPKSRSSSNSDLTLSKTISEPVSLAKPSVDKSNNMTTSLTSKLTANIKSQLDPNNPIGKILEKSTVIQVENGDLDLAERRKISKSPEVKLKDIKSDIEKQTKTPKHTTNFASYIQISQPVASGATPKKHVDQINDDSLKSKDSKKSIKYIDSEEERSIIDNDIESPSGTGFENKTFEHENYLKKRTEKSETDDKDDGIKSMETSTESTISESTEDSSPETPSSRRKILDIKDYDFIKSELAGGKSGPSGFRRSSERTDISERSEKQSSHSSGLNGLRNIGNTCFMNSVLQCLSNTRPLLEYLTEEKYSSDINTTLSCMKGALIKAFASVIKELWRSGERDSVVNTTSLKSQVQRFAPRFMGYSQQDAQEFLRYLLEGLHEDVNRVTVKPKPILTEIDDNLSDSAKALEAWSRYLRMEDSRVGDIFVGQLKSTLRCTHCHHDSVTFDPFWDLSLPIPSRTGNLKLQQCLQHFVREEELDGDEKPTCSKCGVRRKCLKWFTVQKFPQVLVLHLKRFSPTERFRGKLSVVVEFPLSGLDMSPFAAAPTHATYNLYAVSNHSGTTYSGHYTAYCKHPYNGDWHEYNDSRVSTISARDVVSAEAYVLFYELVPRA</sequence>
<feature type="compositionally biased region" description="Basic and acidic residues" evidence="3">
    <location>
        <begin position="496"/>
        <end position="513"/>
    </location>
</feature>
<keyword evidence="2" id="KW-0378">Hydrolase</keyword>
<dbReference type="PANTHER" id="PTHR21646:SF23">
    <property type="entry name" value="UBIQUITIN CARBOXYL-TERMINAL HYDROLASE USP2"/>
    <property type="match status" value="1"/>
</dbReference>
<evidence type="ECO:0000256" key="2">
    <source>
        <dbReference type="RuleBase" id="RU366025"/>
    </source>
</evidence>
<dbReference type="GO" id="GO:0004843">
    <property type="term" value="F:cysteine-type deubiquitinase activity"/>
    <property type="evidence" value="ECO:0007669"/>
    <property type="project" value="UniProtKB-UniRule"/>
</dbReference>
<dbReference type="InterPro" id="IPR018200">
    <property type="entry name" value="USP_CS"/>
</dbReference>
<dbReference type="EC" id="3.4.19.12" evidence="2"/>
<feature type="region of interest" description="Disordered" evidence="3">
    <location>
        <begin position="553"/>
        <end position="587"/>
    </location>
</feature>
<evidence type="ECO:0000259" key="4">
    <source>
        <dbReference type="PROSITE" id="PS50235"/>
    </source>
</evidence>
<keyword evidence="2" id="KW-0788">Thiol protease</keyword>
<dbReference type="Pfam" id="PF00443">
    <property type="entry name" value="UCH"/>
    <property type="match status" value="1"/>
</dbReference>
<dbReference type="GO" id="GO:0006508">
    <property type="term" value="P:proteolysis"/>
    <property type="evidence" value="ECO:0007669"/>
    <property type="project" value="UniProtKB-KW"/>
</dbReference>
<keyword evidence="2" id="KW-0833">Ubl conjugation pathway</keyword>
<dbReference type="OMA" id="TFEHENF"/>
<reference evidence="6 7" key="1">
    <citation type="submission" date="2025-04" db="UniProtKB">
        <authorList>
            <consortium name="RefSeq"/>
        </authorList>
    </citation>
    <scope>IDENTIFICATION</scope>
    <source>
        <tissue evidence="6 7">Thorax</tissue>
    </source>
</reference>
<evidence type="ECO:0000256" key="1">
    <source>
        <dbReference type="ARBA" id="ARBA00000707"/>
    </source>
</evidence>
<accession>A0A8B8HJB9</accession>
<feature type="region of interest" description="Disordered" evidence="3">
    <location>
        <begin position="163"/>
        <end position="241"/>
    </location>
</feature>
<feature type="compositionally biased region" description="Basic and acidic residues" evidence="3">
    <location>
        <begin position="98"/>
        <end position="125"/>
    </location>
</feature>
<evidence type="ECO:0000313" key="7">
    <source>
        <dbReference type="RefSeq" id="XP_026483486.1"/>
    </source>
</evidence>
<name>A0A8B8HJB9_VANTA</name>
<organism evidence="5 7">
    <name type="scientific">Vanessa tameamea</name>
    <name type="common">Kamehameha butterfly</name>
    <dbReference type="NCBI Taxonomy" id="334116"/>
    <lineage>
        <taxon>Eukaryota</taxon>
        <taxon>Metazoa</taxon>
        <taxon>Ecdysozoa</taxon>
        <taxon>Arthropoda</taxon>
        <taxon>Hexapoda</taxon>
        <taxon>Insecta</taxon>
        <taxon>Pterygota</taxon>
        <taxon>Neoptera</taxon>
        <taxon>Endopterygota</taxon>
        <taxon>Lepidoptera</taxon>
        <taxon>Glossata</taxon>
        <taxon>Ditrysia</taxon>
        <taxon>Papilionoidea</taxon>
        <taxon>Nymphalidae</taxon>
        <taxon>Nymphalinae</taxon>
        <taxon>Vanessa</taxon>
    </lineage>
</organism>
<feature type="region of interest" description="Disordered" evidence="3">
    <location>
        <begin position="1"/>
        <end position="125"/>
    </location>
</feature>
<feature type="compositionally biased region" description="Polar residues" evidence="3">
    <location>
        <begin position="163"/>
        <end position="178"/>
    </location>
</feature>
<protein>
    <recommendedName>
        <fullName evidence="2">Ubiquitin carboxyl-terminal hydrolase</fullName>
        <ecNumber evidence="2">3.4.19.12</ecNumber>
    </recommendedName>
</protein>
<dbReference type="PROSITE" id="PS50235">
    <property type="entry name" value="USP_3"/>
    <property type="match status" value="1"/>
</dbReference>
<feature type="compositionally biased region" description="Low complexity" evidence="3">
    <location>
        <begin position="514"/>
        <end position="525"/>
    </location>
</feature>
<evidence type="ECO:0000313" key="6">
    <source>
        <dbReference type="RefSeq" id="XP_026483485.1"/>
    </source>
</evidence>
<feature type="domain" description="USP" evidence="4">
    <location>
        <begin position="588"/>
        <end position="921"/>
    </location>
</feature>
<feature type="region of interest" description="Disordered" evidence="3">
    <location>
        <begin position="496"/>
        <end position="539"/>
    </location>
</feature>
<dbReference type="InterPro" id="IPR050185">
    <property type="entry name" value="Ub_carboxyl-term_hydrolase"/>
</dbReference>